<protein>
    <submittedName>
        <fullName evidence="1">Uncharacterized protein</fullName>
    </submittedName>
</protein>
<comment type="caution">
    <text evidence="1">The sequence shown here is derived from an EMBL/GenBank/DDBJ whole genome shotgun (WGS) entry which is preliminary data.</text>
</comment>
<sequence>MLIIVATGEEARFLLSYTTEKILLHKDVFWMIEKIQNTELEQAQQIWAQLIEWSFNYQDAKEIDAIVTATQTNYVLRNKFVSYFEAIELNSAKAEEMKASYLQMEEWENPKQESPFLEPPPKERVILLLEQLESGTLWAWSQLNMDLTLKPDSRYYNNELEFDLTKLPGWEEADIATRKRIIDGAKKYILEQDQVAYDWIGTNTYDRFALAGCRALLLLLKESPEFLDTIPLTIWQRWASVIVGYPSSNCREDYYLNLVKLAYVKAPSETIDSLILLIDKENEEHSYIFIPALFERSWDENLKSVLLEKVKDKGLQPKVTGQLLEELLKHGCNEAKDFAKSLMQAGGNSSTVKQGKKNYIESIIAFCILPPAFCLHVLISYPLPSVVKEYQRALFATRVLVENSDSTTWSVIWSVVQQDTEFGREVFEMVANRYSHGINLNITEKELADFYIWLVQQYPHNEDPVFQDVHFVGIRESIGTFRNSMLAHLKERGTHQAGVEIQRIAKEVPEFTWLKKTLLYAQNITRRKTWKPPMPDEILKLINNTEKRLVQDGNELLDVLLESLQNLQVALQGQTPAVIDLWNEIKWGQIRHLADSLVKYLKQKSGLDKSAKIEVWKGVNWRNITDSAYIPKDENRFSDYVVRYLKNNLKERGVIVNREVEIRRGERTDIQVDAVNKTSNGDVFDSVTVIIEAKGCWNGELDSAMERQLVNRYLKDNTCQYGIYLVGWFNCEQWDNSDSRKSKAPKISIDEAREKFEKQAEQLSQSGVQVKAFILNTALR</sequence>
<dbReference type="Proteomes" id="UP001212499">
    <property type="component" value="Unassembled WGS sequence"/>
</dbReference>
<dbReference type="EMBL" id="JAQMUH010000001">
    <property type="protein sequence ID" value="MDB9538068.1"/>
    <property type="molecule type" value="Genomic_DNA"/>
</dbReference>
<organism evidence="1 2">
    <name type="scientific">Anabaenopsis arnoldii</name>
    <dbReference type="NCBI Taxonomy" id="2152938"/>
    <lineage>
        <taxon>Bacteria</taxon>
        <taxon>Bacillati</taxon>
        <taxon>Cyanobacteriota</taxon>
        <taxon>Cyanophyceae</taxon>
        <taxon>Nostocales</taxon>
        <taxon>Nodulariaceae</taxon>
        <taxon>Anabaenopsis</taxon>
    </lineage>
</organism>
<proteinExistence type="predicted"/>
<dbReference type="RefSeq" id="WP_271730455.1">
    <property type="nucleotide sequence ID" value="NZ_JANQDP010000017.1"/>
</dbReference>
<evidence type="ECO:0000313" key="2">
    <source>
        <dbReference type="Proteomes" id="UP001212499"/>
    </source>
</evidence>
<reference evidence="1 2" key="1">
    <citation type="submission" date="2023-01" db="EMBL/GenBank/DDBJ databases">
        <title>Genomes from the Australian National Cyanobacteria Reference Collection.</title>
        <authorList>
            <person name="Willis A."/>
            <person name="Lee E.M.F."/>
        </authorList>
    </citation>
    <scope>NUCLEOTIDE SEQUENCE [LARGE SCALE GENOMIC DNA]</scope>
    <source>
        <strain evidence="1 2">CS-1033</strain>
    </source>
</reference>
<keyword evidence="2" id="KW-1185">Reference proteome</keyword>
<accession>A0ABT5AL88</accession>
<name>A0ABT5AL88_9CYAN</name>
<evidence type="ECO:0000313" key="1">
    <source>
        <dbReference type="EMBL" id="MDB9538068.1"/>
    </source>
</evidence>
<gene>
    <name evidence="1" type="ORF">PN457_00005</name>
</gene>